<organism evidence="6">
    <name type="scientific">Mesocestoides corti</name>
    <name type="common">Flatworm</name>
    <dbReference type="NCBI Taxonomy" id="53468"/>
    <lineage>
        <taxon>Eukaryota</taxon>
        <taxon>Metazoa</taxon>
        <taxon>Spiralia</taxon>
        <taxon>Lophotrochozoa</taxon>
        <taxon>Platyhelminthes</taxon>
        <taxon>Cestoda</taxon>
        <taxon>Eucestoda</taxon>
        <taxon>Cyclophyllidea</taxon>
        <taxon>Mesocestoididae</taxon>
        <taxon>Mesocestoides</taxon>
    </lineage>
</organism>
<keyword evidence="4 5" id="KW-0472">Membrane</keyword>
<dbReference type="PRINTS" id="PR00259">
    <property type="entry name" value="TMFOUR"/>
</dbReference>
<evidence type="ECO:0000256" key="4">
    <source>
        <dbReference type="ARBA" id="ARBA00023136"/>
    </source>
</evidence>
<sequence>MKTSCSKRLLKILIYVNGLIVIIIGFICNCIVVHLLLSPHETNAITPIGCVILIIVAGELCTVGVVGIIGAWKEGTCMLYSFAIRATILSLFELAVAIFIFIGQGPFVSVFGAAIEKRIKKSQSEGAHMAVPSID</sequence>
<comment type="subcellular location">
    <subcellularLocation>
        <location evidence="1">Membrane</location>
        <topology evidence="1">Multi-pass membrane protein</topology>
    </subcellularLocation>
</comment>
<protein>
    <submittedName>
        <fullName evidence="6">G-protein coupled receptors family 1 profile domain-containing protein</fullName>
    </submittedName>
</protein>
<feature type="transmembrane region" description="Helical" evidence="5">
    <location>
        <begin position="82"/>
        <end position="102"/>
    </location>
</feature>
<evidence type="ECO:0000313" key="6">
    <source>
        <dbReference type="WBParaSite" id="MCU_010034-RA"/>
    </source>
</evidence>
<feature type="transmembrane region" description="Helical" evidence="5">
    <location>
        <begin position="12"/>
        <end position="38"/>
    </location>
</feature>
<keyword evidence="2 5" id="KW-0812">Transmembrane</keyword>
<reference evidence="6" key="1">
    <citation type="submission" date="2019-11" db="UniProtKB">
        <authorList>
            <consortium name="WormBaseParasite"/>
        </authorList>
    </citation>
    <scope>IDENTIFICATION</scope>
</reference>
<name>A0A5K3FU52_MESCO</name>
<keyword evidence="3 5" id="KW-1133">Transmembrane helix</keyword>
<dbReference type="Pfam" id="PF00335">
    <property type="entry name" value="Tetraspanin"/>
    <property type="match status" value="1"/>
</dbReference>
<accession>A0A5K3FU52</accession>
<proteinExistence type="predicted"/>
<dbReference type="InterPro" id="IPR018499">
    <property type="entry name" value="Tetraspanin/Peripherin"/>
</dbReference>
<dbReference type="WBParaSite" id="MCU_010034-RA">
    <property type="protein sequence ID" value="MCU_010034-RA"/>
    <property type="gene ID" value="MCU_010034"/>
</dbReference>
<dbReference type="AlphaFoldDB" id="A0A5K3FU52"/>
<evidence type="ECO:0000256" key="2">
    <source>
        <dbReference type="ARBA" id="ARBA00022692"/>
    </source>
</evidence>
<evidence type="ECO:0000256" key="5">
    <source>
        <dbReference type="SAM" id="Phobius"/>
    </source>
</evidence>
<evidence type="ECO:0000256" key="1">
    <source>
        <dbReference type="ARBA" id="ARBA00004141"/>
    </source>
</evidence>
<evidence type="ECO:0000256" key="3">
    <source>
        <dbReference type="ARBA" id="ARBA00022989"/>
    </source>
</evidence>
<dbReference type="GO" id="GO:0016020">
    <property type="term" value="C:membrane"/>
    <property type="evidence" value="ECO:0007669"/>
    <property type="project" value="UniProtKB-SubCell"/>
</dbReference>
<feature type="transmembrane region" description="Helical" evidence="5">
    <location>
        <begin position="44"/>
        <end position="70"/>
    </location>
</feature>